<evidence type="ECO:0000313" key="1">
    <source>
        <dbReference type="EMBL" id="OIQ71855.1"/>
    </source>
</evidence>
<gene>
    <name evidence="1" type="ORF">GALL_465240</name>
</gene>
<protein>
    <submittedName>
        <fullName evidence="1">Uncharacterized protein</fullName>
    </submittedName>
</protein>
<dbReference type="AlphaFoldDB" id="A0A1J5PVQ2"/>
<proteinExistence type="predicted"/>
<dbReference type="EMBL" id="MLJW01003532">
    <property type="protein sequence ID" value="OIQ71855.1"/>
    <property type="molecule type" value="Genomic_DNA"/>
</dbReference>
<reference evidence="1" key="1">
    <citation type="submission" date="2016-10" db="EMBL/GenBank/DDBJ databases">
        <title>Sequence of Gallionella enrichment culture.</title>
        <authorList>
            <person name="Poehlein A."/>
            <person name="Muehling M."/>
            <person name="Daniel R."/>
        </authorList>
    </citation>
    <scope>NUCLEOTIDE SEQUENCE</scope>
</reference>
<sequence>MVVLGTCIDPESGLPTREYLIVRLGELYGAAARAGTTPATTHGLILIDVSTAGVSPWTRMACAAAIGAALGDAYGDGRPMASLGAGLFAVVVERDDNLGAHTALLRERVRDQAALFDIEELMRNPARIWIEGLPSTHEAATMILMHARG</sequence>
<name>A0A1J5PVQ2_9ZZZZ</name>
<comment type="caution">
    <text evidence="1">The sequence shown here is derived from an EMBL/GenBank/DDBJ whole genome shotgun (WGS) entry which is preliminary data.</text>
</comment>
<accession>A0A1J5PVQ2</accession>
<organism evidence="1">
    <name type="scientific">mine drainage metagenome</name>
    <dbReference type="NCBI Taxonomy" id="410659"/>
    <lineage>
        <taxon>unclassified sequences</taxon>
        <taxon>metagenomes</taxon>
        <taxon>ecological metagenomes</taxon>
    </lineage>
</organism>